<proteinExistence type="predicted"/>
<reference evidence="9 10" key="1">
    <citation type="submission" date="2011-02" db="EMBL/GenBank/DDBJ databases">
        <authorList>
            <person name="Muzny D."/>
            <person name="Qin X."/>
            <person name="Deng J."/>
            <person name="Jiang H."/>
            <person name="Liu Y."/>
            <person name="Qu J."/>
            <person name="Song X.-Z."/>
            <person name="Zhang L."/>
            <person name="Thornton R."/>
            <person name="Coyle M."/>
            <person name="Francisco L."/>
            <person name="Jackson L."/>
            <person name="Javaid M."/>
            <person name="Korchina V."/>
            <person name="Kovar C."/>
            <person name="Mata R."/>
            <person name="Mathew T."/>
            <person name="Ngo R."/>
            <person name="Nguyen L."/>
            <person name="Nguyen N."/>
            <person name="Okwuonu G."/>
            <person name="Ongeri F."/>
            <person name="Pham C."/>
            <person name="Simmons D."/>
            <person name="Wilczek-Boney K."/>
            <person name="Hale W."/>
            <person name="Jakkamsetti A."/>
            <person name="Pham P."/>
            <person name="Ruth R."/>
            <person name="San Lucas F."/>
            <person name="Warren J."/>
            <person name="Zhang J."/>
            <person name="Zhao Z."/>
            <person name="Zhou C."/>
            <person name="Zhu D."/>
            <person name="Lee S."/>
            <person name="Bess C."/>
            <person name="Blankenburg K."/>
            <person name="Forbes L."/>
            <person name="Fu Q."/>
            <person name="Gubbala S."/>
            <person name="Hirani K."/>
            <person name="Jayaseelan J.C."/>
            <person name="Lara F."/>
            <person name="Munidasa M."/>
            <person name="Palculict T."/>
            <person name="Patil S."/>
            <person name="Pu L.-L."/>
            <person name="Saada N."/>
            <person name="Tang L."/>
            <person name="Weissenberger G."/>
            <person name="Zhu Y."/>
            <person name="Hemphill L."/>
            <person name="Shang Y."/>
            <person name="Youmans B."/>
            <person name="Ayvaz T."/>
            <person name="Ross M."/>
            <person name="Santibanez J."/>
            <person name="Aqrawi P."/>
            <person name="Gross S."/>
            <person name="Joshi V."/>
            <person name="Fowler G."/>
            <person name="Nazareth L."/>
            <person name="Reid J."/>
            <person name="Worley K."/>
            <person name="Petrosino J."/>
            <person name="Highlander S."/>
            <person name="Gibbs R."/>
        </authorList>
    </citation>
    <scope>NUCLEOTIDE SEQUENCE [LARGE SCALE GENOMIC DNA]</scope>
    <source>
        <strain evidence="9 10">DSM 19965</strain>
    </source>
</reference>
<dbReference type="Pfam" id="PF01259">
    <property type="entry name" value="SAICAR_synt"/>
    <property type="match status" value="1"/>
</dbReference>
<comment type="pathway">
    <text evidence="1">Purine metabolism; IMP biosynthesis via de novo pathway; 5-amino-1-(5-phospho-D-ribosyl)imidazole-4-carboxamide from 5-amino-1-(5-phospho-D-ribosyl)imidazole-4-carboxylate: step 1/2.</text>
</comment>
<evidence type="ECO:0000313" key="9">
    <source>
        <dbReference type="EMBL" id="EGF15212.1"/>
    </source>
</evidence>
<dbReference type="eggNOG" id="COG0152">
    <property type="taxonomic scope" value="Bacteria"/>
</dbReference>
<dbReference type="InterPro" id="IPR028923">
    <property type="entry name" value="SAICAR_synt/ADE2_N"/>
</dbReference>
<evidence type="ECO:0000256" key="3">
    <source>
        <dbReference type="ARBA" id="ARBA00022598"/>
    </source>
</evidence>
<dbReference type="UniPathway" id="UPA00074">
    <property type="reaction ID" value="UER00131"/>
</dbReference>
<dbReference type="Gene3D" id="3.30.470.20">
    <property type="entry name" value="ATP-grasp fold, B domain"/>
    <property type="match status" value="1"/>
</dbReference>
<accession>F2BW57</accession>
<dbReference type="Gene3D" id="3.30.200.20">
    <property type="entry name" value="Phosphorylase Kinase, domain 1"/>
    <property type="match status" value="1"/>
</dbReference>
<evidence type="ECO:0000256" key="4">
    <source>
        <dbReference type="ARBA" id="ARBA00022741"/>
    </source>
</evidence>
<organism evidence="9 10">
    <name type="scientific">Dialister micraerophilus DSM 19965</name>
    <dbReference type="NCBI Taxonomy" id="888062"/>
    <lineage>
        <taxon>Bacteria</taxon>
        <taxon>Bacillati</taxon>
        <taxon>Bacillota</taxon>
        <taxon>Negativicutes</taxon>
        <taxon>Veillonellales</taxon>
        <taxon>Veillonellaceae</taxon>
        <taxon>Dialister</taxon>
    </lineage>
</organism>
<gene>
    <name evidence="9" type="primary">purC2</name>
    <name evidence="9" type="ORF">HMPREF9083_0424</name>
</gene>
<dbReference type="STRING" id="888062.HMPREF9083_0424"/>
<feature type="domain" description="SAICAR synthetase/ADE2 N-terminal" evidence="8">
    <location>
        <begin position="60"/>
        <end position="269"/>
    </location>
</feature>
<dbReference type="HOGENOM" id="CLU_061495_0_0_9"/>
<protein>
    <recommendedName>
        <fullName evidence="2">phosphoribosylaminoimidazolesuccinocarboxamide synthase</fullName>
        <ecNumber evidence="2">6.3.2.6</ecNumber>
    </recommendedName>
</protein>
<keyword evidence="5" id="KW-0658">Purine biosynthesis</keyword>
<comment type="catalytic activity">
    <reaction evidence="7">
        <text>5-amino-1-(5-phospho-D-ribosyl)imidazole-4-carboxylate + L-aspartate + ATP = (2S)-2-[5-amino-1-(5-phospho-beta-D-ribosyl)imidazole-4-carboxamido]succinate + ADP + phosphate + 2 H(+)</text>
        <dbReference type="Rhea" id="RHEA:22628"/>
        <dbReference type="ChEBI" id="CHEBI:15378"/>
        <dbReference type="ChEBI" id="CHEBI:29991"/>
        <dbReference type="ChEBI" id="CHEBI:30616"/>
        <dbReference type="ChEBI" id="CHEBI:43474"/>
        <dbReference type="ChEBI" id="CHEBI:58443"/>
        <dbReference type="ChEBI" id="CHEBI:77657"/>
        <dbReference type="ChEBI" id="CHEBI:456216"/>
        <dbReference type="EC" id="6.3.2.6"/>
    </reaction>
</comment>
<dbReference type="InterPro" id="IPR050089">
    <property type="entry name" value="SAICAR_synthetase"/>
</dbReference>
<keyword evidence="6" id="KW-0067">ATP-binding</keyword>
<evidence type="ECO:0000256" key="6">
    <source>
        <dbReference type="ARBA" id="ARBA00022840"/>
    </source>
</evidence>
<dbReference type="PANTHER" id="PTHR43599:SF3">
    <property type="entry name" value="SI:DKEY-6E2.2"/>
    <property type="match status" value="1"/>
</dbReference>
<evidence type="ECO:0000259" key="8">
    <source>
        <dbReference type="Pfam" id="PF01259"/>
    </source>
</evidence>
<dbReference type="PANTHER" id="PTHR43599">
    <property type="entry name" value="MULTIFUNCTIONAL PROTEIN ADE2"/>
    <property type="match status" value="1"/>
</dbReference>
<comment type="caution">
    <text evidence="9">The sequence shown here is derived from an EMBL/GenBank/DDBJ whole genome shotgun (WGS) entry which is preliminary data.</text>
</comment>
<evidence type="ECO:0000256" key="1">
    <source>
        <dbReference type="ARBA" id="ARBA00004672"/>
    </source>
</evidence>
<evidence type="ECO:0000313" key="10">
    <source>
        <dbReference type="Proteomes" id="UP000003503"/>
    </source>
</evidence>
<dbReference type="AlphaFoldDB" id="F2BW57"/>
<dbReference type="EMBL" id="AFBB01000007">
    <property type="protein sequence ID" value="EGF15212.1"/>
    <property type="molecule type" value="Genomic_DNA"/>
</dbReference>
<evidence type="ECO:0000256" key="5">
    <source>
        <dbReference type="ARBA" id="ARBA00022755"/>
    </source>
</evidence>
<dbReference type="EC" id="6.3.2.6" evidence="2"/>
<dbReference type="GO" id="GO:0004639">
    <property type="term" value="F:phosphoribosylaminoimidazolesuccinocarboxamide synthase activity"/>
    <property type="evidence" value="ECO:0007669"/>
    <property type="project" value="UniProtKB-EC"/>
</dbReference>
<dbReference type="GO" id="GO:0005524">
    <property type="term" value="F:ATP binding"/>
    <property type="evidence" value="ECO:0007669"/>
    <property type="project" value="UniProtKB-KW"/>
</dbReference>
<evidence type="ECO:0000256" key="7">
    <source>
        <dbReference type="ARBA" id="ARBA00048475"/>
    </source>
</evidence>
<name>F2BW57_9FIRM</name>
<keyword evidence="4" id="KW-0547">Nucleotide-binding</keyword>
<sequence length="282" mass="32092">MLVRAARVLECKYDTKGIKARKVGFTLKLTSGFYFFHKIRSRKQARLIYFYFYGGISVKKIYVGKTKDIYKNSAGNYVLKFKDDVTGANGVFDPGANAVGLSIDGVGHEGLQITKYFFEILKKRGIATHYIDCDLNENTMTVKPAQVFGDGLEFICRFKATGSFFRRYGKYVKENADLDTYVEVTLKDDERCDPLVTEDALVELNILTREEYEEAVTLTKEVSTIVRDVLNDRGLTLFDIKLEFGRIDGRIVLIDEISGGNMRVYKGNKFIAPTDLYSFLHD</sequence>
<evidence type="ECO:0000256" key="2">
    <source>
        <dbReference type="ARBA" id="ARBA00012217"/>
    </source>
</evidence>
<dbReference type="GO" id="GO:0006189">
    <property type="term" value="P:'de novo' IMP biosynthetic process"/>
    <property type="evidence" value="ECO:0007669"/>
    <property type="project" value="UniProtKB-UniPathway"/>
</dbReference>
<dbReference type="SUPFAM" id="SSF56104">
    <property type="entry name" value="SAICAR synthase-like"/>
    <property type="match status" value="1"/>
</dbReference>
<keyword evidence="3 9" id="KW-0436">Ligase</keyword>
<dbReference type="Proteomes" id="UP000003503">
    <property type="component" value="Unassembled WGS sequence"/>
</dbReference>
<keyword evidence="10" id="KW-1185">Reference proteome</keyword>